<keyword evidence="4" id="KW-1185">Reference proteome</keyword>
<dbReference type="PANTHER" id="PTHR43032">
    <property type="entry name" value="PROTEIN-METHIONINE-SULFOXIDE REDUCTASE"/>
    <property type="match status" value="1"/>
</dbReference>
<proteinExistence type="predicted"/>
<dbReference type="SUPFAM" id="SSF56524">
    <property type="entry name" value="Oxidoreductase molybdopterin-binding domain"/>
    <property type="match status" value="1"/>
</dbReference>
<dbReference type="Proteomes" id="UP000307943">
    <property type="component" value="Unassembled WGS sequence"/>
</dbReference>
<reference evidence="3 4" key="1">
    <citation type="submission" date="2019-05" db="EMBL/GenBank/DDBJ databases">
        <title>We sequenced the genome of Paenibacillus hemerocallicola KCTC 33185 for further insight into its adaptation and study the phylogeny of Paenibacillus.</title>
        <authorList>
            <person name="Narsing Rao M.P."/>
        </authorList>
    </citation>
    <scope>NUCLEOTIDE SEQUENCE [LARGE SCALE GENOMIC DNA]</scope>
    <source>
        <strain evidence="3 4">KCTC 33185</strain>
    </source>
</reference>
<dbReference type="GO" id="GO:0016020">
    <property type="term" value="C:membrane"/>
    <property type="evidence" value="ECO:0007669"/>
    <property type="project" value="InterPro"/>
</dbReference>
<sequence length="434" mass="48907">MEQDRKRRNASLGKKLLRLHAWNGWLVLVLAITGIVLFIPALRGEFSLVRVTLKQAHIILGLISALVVLLYVPAMRKHLKQLRGKPRQQWNLAIVLALLAGWIGSGLVLWQFRSLPPALTNMALWVHDLLTWVGVPYAVFHAVTRSRWLRVKRPGARAKEGGPASSGEALPAVHVRMRIGRVNGWLRDTIYTRRAFLTWSFAGILLLLIGPKFSRWLFSGTGMGKVSLESALADPNRMLPAPTPLADSLKPIGGGGKGEFRIYTVVEMPEFASESWKFWISGLVDKRLEWNWEQFLQIPRKAQVSDFHCVTGWSVYSTTWEGIPLKELLAMAGVQSNAKYVKFYSGDGVYTDSLTMEQANLDDVMVAVLMDGKPIVRDLGGPVRLLVPKMYAYKSVKWLRNIELIEQEHIGFWGRNGYDQHAWVPGQKPKNLSL</sequence>
<organism evidence="3 4">
    <name type="scientific">Paenibacillus hemerocallicola</name>
    <dbReference type="NCBI Taxonomy" id="1172614"/>
    <lineage>
        <taxon>Bacteria</taxon>
        <taxon>Bacillati</taxon>
        <taxon>Bacillota</taxon>
        <taxon>Bacilli</taxon>
        <taxon>Bacillales</taxon>
        <taxon>Paenibacillaceae</taxon>
        <taxon>Paenibacillus</taxon>
    </lineage>
</organism>
<evidence type="ECO:0000259" key="2">
    <source>
        <dbReference type="Pfam" id="PF00174"/>
    </source>
</evidence>
<dbReference type="RefSeq" id="WP_139603091.1">
    <property type="nucleotide sequence ID" value="NZ_VDCQ01000019.1"/>
</dbReference>
<feature type="transmembrane region" description="Helical" evidence="1">
    <location>
        <begin position="196"/>
        <end position="218"/>
    </location>
</feature>
<evidence type="ECO:0000313" key="4">
    <source>
        <dbReference type="Proteomes" id="UP000307943"/>
    </source>
</evidence>
<dbReference type="AlphaFoldDB" id="A0A5C4T8J8"/>
<keyword evidence="1" id="KW-0812">Transmembrane</keyword>
<feature type="domain" description="Oxidoreductase molybdopterin-binding" evidence="2">
    <location>
        <begin position="268"/>
        <end position="413"/>
    </location>
</feature>
<protein>
    <submittedName>
        <fullName evidence="3">Oxidoreductase</fullName>
    </submittedName>
</protein>
<evidence type="ECO:0000313" key="3">
    <source>
        <dbReference type="EMBL" id="TNJ65398.1"/>
    </source>
</evidence>
<feature type="transmembrane region" description="Helical" evidence="1">
    <location>
        <begin position="124"/>
        <end position="143"/>
    </location>
</feature>
<dbReference type="OrthoDB" id="9778777at2"/>
<dbReference type="InterPro" id="IPR036374">
    <property type="entry name" value="OxRdtase_Mopterin-bd_sf"/>
</dbReference>
<feature type="transmembrane region" description="Helical" evidence="1">
    <location>
        <begin position="92"/>
        <end position="112"/>
    </location>
</feature>
<dbReference type="Gene3D" id="3.90.420.10">
    <property type="entry name" value="Oxidoreductase, molybdopterin-binding domain"/>
    <property type="match status" value="1"/>
</dbReference>
<dbReference type="InterPro" id="IPR016174">
    <property type="entry name" value="Di-haem_cyt_TM"/>
</dbReference>
<dbReference type="Pfam" id="PF00174">
    <property type="entry name" value="Oxidored_molyb"/>
    <property type="match status" value="1"/>
</dbReference>
<name>A0A5C4T8J8_9BACL</name>
<dbReference type="GO" id="GO:0022904">
    <property type="term" value="P:respiratory electron transport chain"/>
    <property type="evidence" value="ECO:0007669"/>
    <property type="project" value="InterPro"/>
</dbReference>
<dbReference type="EMBL" id="VDCQ01000019">
    <property type="protein sequence ID" value="TNJ65398.1"/>
    <property type="molecule type" value="Genomic_DNA"/>
</dbReference>
<keyword evidence="1" id="KW-1133">Transmembrane helix</keyword>
<feature type="transmembrane region" description="Helical" evidence="1">
    <location>
        <begin position="54"/>
        <end position="72"/>
    </location>
</feature>
<accession>A0A5C4T8J8</accession>
<dbReference type="InterPro" id="IPR000572">
    <property type="entry name" value="OxRdtase_Mopterin-bd_dom"/>
</dbReference>
<evidence type="ECO:0000256" key="1">
    <source>
        <dbReference type="SAM" id="Phobius"/>
    </source>
</evidence>
<keyword evidence="1" id="KW-0472">Membrane</keyword>
<gene>
    <name evidence="3" type="ORF">FE784_15370</name>
</gene>
<dbReference type="SUPFAM" id="SSF81342">
    <property type="entry name" value="Transmembrane di-heme cytochromes"/>
    <property type="match status" value="1"/>
</dbReference>
<feature type="transmembrane region" description="Helical" evidence="1">
    <location>
        <begin position="21"/>
        <end position="42"/>
    </location>
</feature>
<dbReference type="PANTHER" id="PTHR43032:SF4">
    <property type="entry name" value="OXIDOREDUCTASE MOLYBDOPTERIN-BINDING DOMAIN-CONTAINING PROTEIN"/>
    <property type="match status" value="1"/>
</dbReference>
<comment type="caution">
    <text evidence="3">The sequence shown here is derived from an EMBL/GenBank/DDBJ whole genome shotgun (WGS) entry which is preliminary data.</text>
</comment>